<sequence>MLIYGHSKIATVLINSEKLLLAITKEIIIFLLATQDYHRLASHSYQRLASSLYFCRSQSREIPDES</sequence>
<evidence type="ECO:0000313" key="2">
    <source>
        <dbReference type="Proteomes" id="UP000201728"/>
    </source>
</evidence>
<evidence type="ECO:0000313" key="1">
    <source>
        <dbReference type="EMBL" id="ASQ45088.1"/>
    </source>
</evidence>
<dbReference type="Proteomes" id="UP000201728">
    <property type="component" value="Chromosome"/>
</dbReference>
<accession>A0A222NZS7</accession>
<dbReference type="EMBL" id="CP016397">
    <property type="protein sequence ID" value="ASQ45088.1"/>
    <property type="molecule type" value="Genomic_DNA"/>
</dbReference>
<reference evidence="2" key="1">
    <citation type="submission" date="2016-07" db="EMBL/GenBank/DDBJ databases">
        <authorList>
            <person name="Florea S."/>
            <person name="Webb J.S."/>
            <person name="Jaromczyk J."/>
            <person name="Schardl C.L."/>
        </authorList>
    </citation>
    <scope>NUCLEOTIDE SEQUENCE [LARGE SCALE GENOMIC DNA]</scope>
    <source>
        <strain evidence="2">CDC-D5610</strain>
    </source>
</reference>
<name>A0A222NZS7_9GAMM</name>
<keyword evidence="2" id="KW-1185">Reference proteome</keyword>
<proteinExistence type="predicted"/>
<gene>
    <name evidence="1" type="ORF">clem_02635</name>
</gene>
<dbReference type="KEGG" id="lcd:clem_02635"/>
<dbReference type="AlphaFoldDB" id="A0A222NZS7"/>
<protein>
    <submittedName>
        <fullName evidence="1">Uncharacterized protein</fullName>
    </submittedName>
</protein>
<organism evidence="1 2">
    <name type="scientific">Legionella clemsonensis</name>
    <dbReference type="NCBI Taxonomy" id="1867846"/>
    <lineage>
        <taxon>Bacteria</taxon>
        <taxon>Pseudomonadati</taxon>
        <taxon>Pseudomonadota</taxon>
        <taxon>Gammaproteobacteria</taxon>
        <taxon>Legionellales</taxon>
        <taxon>Legionellaceae</taxon>
        <taxon>Legionella</taxon>
    </lineage>
</organism>